<evidence type="ECO:0000313" key="2">
    <source>
        <dbReference type="Proteomes" id="UP000030651"/>
    </source>
</evidence>
<protein>
    <submittedName>
        <fullName evidence="1">Uncharacterized protein</fullName>
    </submittedName>
</protein>
<name>W3XKH0_PESFW</name>
<dbReference type="RefSeq" id="XP_007830759.1">
    <property type="nucleotide sequence ID" value="XM_007832568.1"/>
</dbReference>
<keyword evidence="2" id="KW-1185">Reference proteome</keyword>
<dbReference type="GeneID" id="19269000"/>
<organism evidence="1 2">
    <name type="scientific">Pestalotiopsis fici (strain W106-1 / CGMCC3.15140)</name>
    <dbReference type="NCBI Taxonomy" id="1229662"/>
    <lineage>
        <taxon>Eukaryota</taxon>
        <taxon>Fungi</taxon>
        <taxon>Dikarya</taxon>
        <taxon>Ascomycota</taxon>
        <taxon>Pezizomycotina</taxon>
        <taxon>Sordariomycetes</taxon>
        <taxon>Xylariomycetidae</taxon>
        <taxon>Amphisphaeriales</taxon>
        <taxon>Sporocadaceae</taxon>
        <taxon>Pestalotiopsis</taxon>
    </lineage>
</organism>
<dbReference type="OrthoDB" id="20872at2759"/>
<gene>
    <name evidence="1" type="ORF">PFICI_03987</name>
</gene>
<dbReference type="AlphaFoldDB" id="W3XKH0"/>
<evidence type="ECO:0000313" key="1">
    <source>
        <dbReference type="EMBL" id="ETS85962.1"/>
    </source>
</evidence>
<reference evidence="2" key="1">
    <citation type="journal article" date="2015" name="BMC Genomics">
        <title>Genomic and transcriptomic analysis of the endophytic fungus Pestalotiopsis fici reveals its lifestyle and high potential for synthesis of natural products.</title>
        <authorList>
            <person name="Wang X."/>
            <person name="Zhang X."/>
            <person name="Liu L."/>
            <person name="Xiang M."/>
            <person name="Wang W."/>
            <person name="Sun X."/>
            <person name="Che Y."/>
            <person name="Guo L."/>
            <person name="Liu G."/>
            <person name="Guo L."/>
            <person name="Wang C."/>
            <person name="Yin W.B."/>
            <person name="Stadler M."/>
            <person name="Zhang X."/>
            <person name="Liu X."/>
        </authorList>
    </citation>
    <scope>NUCLEOTIDE SEQUENCE [LARGE SCALE GENOMIC DNA]</scope>
    <source>
        <strain evidence="2">W106-1 / CGMCC3.15140</strain>
    </source>
</reference>
<dbReference type="KEGG" id="pfy:PFICI_03987"/>
<accession>W3XKH0</accession>
<dbReference type="HOGENOM" id="CLU_930991_0_0_1"/>
<dbReference type="EMBL" id="KI912110">
    <property type="protein sequence ID" value="ETS85962.1"/>
    <property type="molecule type" value="Genomic_DNA"/>
</dbReference>
<proteinExistence type="predicted"/>
<sequence>MTDLIYGQAPIAPHGGRWEWCPPSIFDLGLAYGGSDPSDDNCQVSRLGTLSGSFMVFELHEDDQVLPHDSHPAHRARITSALPDRKHHFILTTQFLMRNSHFILFQANILRVKAISGNWIGCCVLQRPPVAQHALFPERQLCSFGRLLGSAGNMRPALDVRRLSGAHKTAQRTSGFRPWLAEFFEPDAIVDNVSYFPQPIWIFDPSVKSVDHERDGNIYYIEEADALVTGVAVIERNVKENQIEHAFASILPPLVRTRPLYLLRCCHDASWLHCIQLLPCDADMYGYAGFIDVGGFRPL</sequence>
<dbReference type="Proteomes" id="UP000030651">
    <property type="component" value="Unassembled WGS sequence"/>
</dbReference>
<dbReference type="InParanoid" id="W3XKH0"/>